<dbReference type="GO" id="GO:0051260">
    <property type="term" value="P:protein homooligomerization"/>
    <property type="evidence" value="ECO:0007669"/>
    <property type="project" value="UniProtKB-ARBA"/>
</dbReference>
<dbReference type="Proteomes" id="UP000596660">
    <property type="component" value="Unplaced"/>
</dbReference>
<keyword evidence="11" id="KW-1185">Reference proteome</keyword>
<evidence type="ECO:0000256" key="5">
    <source>
        <dbReference type="ARBA" id="ARBA00022692"/>
    </source>
</evidence>
<proteinExistence type="inferred from homology"/>
<feature type="transmembrane region" description="Helical" evidence="9">
    <location>
        <begin position="6"/>
        <end position="24"/>
    </location>
</feature>
<dbReference type="InterPro" id="IPR004316">
    <property type="entry name" value="SWEET_rpt"/>
</dbReference>
<sequence>MVSPAVARFAVGILGNIISFSLYLSPMPTFIRICKKGSVEQYSATPYLLTFLNCMLWTIYGMPFIQPNNILLSTISASGCLIESIYLMLFIINTENKKKKIILIILVLGEILAVGIALALVLTFMHTSKDRTRIFGLLGDVSGVLMYASPLAVMKQVVKTKSVEYMPLAVSVTCFGSAVIWTLYAIRPFDPYVVAPNAIGCFLGLAQLILYAAYYKSTKQQMAAKEVAEEKVEMGLKEIIVVTKGPNKVNNLPENDYPTLQENDHPTLPENDCVILKQKENDFDTNI</sequence>
<keyword evidence="7 9" id="KW-1133">Transmembrane helix</keyword>
<name>A0A803L578_CHEQI</name>
<keyword evidence="5 9" id="KW-0812">Transmembrane</keyword>
<feature type="transmembrane region" description="Helical" evidence="9">
    <location>
        <begin position="45"/>
        <end position="64"/>
    </location>
</feature>
<dbReference type="OrthoDB" id="409725at2759"/>
<dbReference type="Gramene" id="AUR62007017-RA">
    <property type="protein sequence ID" value="AUR62007017-RA:cds"/>
    <property type="gene ID" value="AUR62007017"/>
</dbReference>
<evidence type="ECO:0000256" key="4">
    <source>
        <dbReference type="ARBA" id="ARBA00022597"/>
    </source>
</evidence>
<comment type="function">
    <text evidence="9">Mediates both low-affinity uptake and efflux of sugar across the membrane.</text>
</comment>
<feature type="transmembrane region" description="Helical" evidence="9">
    <location>
        <begin position="70"/>
        <end position="89"/>
    </location>
</feature>
<dbReference type="EnsemblPlants" id="AUR62007017-RA">
    <property type="protein sequence ID" value="AUR62007017-RA:cds"/>
    <property type="gene ID" value="AUR62007017"/>
</dbReference>
<dbReference type="FunFam" id="1.20.1280.290:FF:000001">
    <property type="entry name" value="Bidirectional sugar transporter SWEET"/>
    <property type="match status" value="1"/>
</dbReference>
<dbReference type="PANTHER" id="PTHR10791">
    <property type="entry name" value="RAG1-ACTIVATING PROTEIN 1"/>
    <property type="match status" value="1"/>
</dbReference>
<keyword evidence="3 9" id="KW-0813">Transport</keyword>
<accession>A0A803L578</accession>
<dbReference type="GO" id="GO:0051119">
    <property type="term" value="F:sugar transmembrane transporter activity"/>
    <property type="evidence" value="ECO:0007669"/>
    <property type="project" value="InterPro"/>
</dbReference>
<dbReference type="PANTHER" id="PTHR10791:SF130">
    <property type="entry name" value="BIDIRECTIONAL SUGAR TRANSPORTER SWEET6-RELATED"/>
    <property type="match status" value="1"/>
</dbReference>
<dbReference type="FunFam" id="1.20.1280.290:FF:000002">
    <property type="entry name" value="Bidirectional sugar transporter SWEET"/>
    <property type="match status" value="1"/>
</dbReference>
<evidence type="ECO:0000313" key="10">
    <source>
        <dbReference type="EnsemblPlants" id="AUR62007017-RA:cds"/>
    </source>
</evidence>
<evidence type="ECO:0000256" key="7">
    <source>
        <dbReference type="ARBA" id="ARBA00022989"/>
    </source>
</evidence>
<gene>
    <name evidence="10" type="primary">LOC110732264</name>
</gene>
<feature type="transmembrane region" description="Helical" evidence="9">
    <location>
        <begin position="134"/>
        <end position="153"/>
    </location>
</feature>
<evidence type="ECO:0000256" key="9">
    <source>
        <dbReference type="RuleBase" id="RU910715"/>
    </source>
</evidence>
<evidence type="ECO:0000256" key="2">
    <source>
        <dbReference type="ARBA" id="ARBA00007809"/>
    </source>
</evidence>
<dbReference type="Gene3D" id="1.20.1280.290">
    <property type="match status" value="2"/>
</dbReference>
<dbReference type="InterPro" id="IPR047664">
    <property type="entry name" value="SWEET"/>
</dbReference>
<evidence type="ECO:0000256" key="1">
    <source>
        <dbReference type="ARBA" id="ARBA00004127"/>
    </source>
</evidence>
<dbReference type="GeneID" id="110732264"/>
<dbReference type="Pfam" id="PF03083">
    <property type="entry name" value="MtN3_slv"/>
    <property type="match status" value="2"/>
</dbReference>
<evidence type="ECO:0000256" key="3">
    <source>
        <dbReference type="ARBA" id="ARBA00022448"/>
    </source>
</evidence>
<dbReference type="GO" id="GO:0005886">
    <property type="term" value="C:plasma membrane"/>
    <property type="evidence" value="ECO:0007669"/>
    <property type="project" value="UniProtKB-SubCell"/>
</dbReference>
<dbReference type="KEGG" id="cqi:110732264"/>
<keyword evidence="8 9" id="KW-0472">Membrane</keyword>
<feature type="transmembrane region" description="Helical" evidence="9">
    <location>
        <begin position="192"/>
        <end position="215"/>
    </location>
</feature>
<evidence type="ECO:0000256" key="6">
    <source>
        <dbReference type="ARBA" id="ARBA00022737"/>
    </source>
</evidence>
<reference evidence="10" key="2">
    <citation type="submission" date="2021-03" db="UniProtKB">
        <authorList>
            <consortium name="EnsemblPlants"/>
        </authorList>
    </citation>
    <scope>IDENTIFICATION</scope>
</reference>
<organism evidence="10 11">
    <name type="scientific">Chenopodium quinoa</name>
    <name type="common">Quinoa</name>
    <dbReference type="NCBI Taxonomy" id="63459"/>
    <lineage>
        <taxon>Eukaryota</taxon>
        <taxon>Viridiplantae</taxon>
        <taxon>Streptophyta</taxon>
        <taxon>Embryophyta</taxon>
        <taxon>Tracheophyta</taxon>
        <taxon>Spermatophyta</taxon>
        <taxon>Magnoliopsida</taxon>
        <taxon>eudicotyledons</taxon>
        <taxon>Gunneridae</taxon>
        <taxon>Pentapetalae</taxon>
        <taxon>Caryophyllales</taxon>
        <taxon>Chenopodiaceae</taxon>
        <taxon>Chenopodioideae</taxon>
        <taxon>Atripliceae</taxon>
        <taxon>Chenopodium</taxon>
    </lineage>
</organism>
<dbReference type="SMR" id="A0A803L578"/>
<dbReference type="RefSeq" id="XP_021767871.1">
    <property type="nucleotide sequence ID" value="XM_021912179.1"/>
</dbReference>
<comment type="similarity">
    <text evidence="2 9">Belongs to the SWEET sugar transporter family.</text>
</comment>
<reference evidence="10" key="1">
    <citation type="journal article" date="2017" name="Nature">
        <title>The genome of Chenopodium quinoa.</title>
        <authorList>
            <person name="Jarvis D.E."/>
            <person name="Ho Y.S."/>
            <person name="Lightfoot D.J."/>
            <person name="Schmoeckel S.M."/>
            <person name="Li B."/>
            <person name="Borm T.J.A."/>
            <person name="Ohyanagi H."/>
            <person name="Mineta K."/>
            <person name="Michell C.T."/>
            <person name="Saber N."/>
            <person name="Kharbatia N.M."/>
            <person name="Rupper R.R."/>
            <person name="Sharp A.R."/>
            <person name="Dally N."/>
            <person name="Boughton B.A."/>
            <person name="Woo Y.H."/>
            <person name="Gao G."/>
            <person name="Schijlen E.G.W.M."/>
            <person name="Guo X."/>
            <person name="Momin A.A."/>
            <person name="Negrao S."/>
            <person name="Al-Babili S."/>
            <person name="Gehring C."/>
            <person name="Roessner U."/>
            <person name="Jung C."/>
            <person name="Murphy K."/>
            <person name="Arold S.T."/>
            <person name="Gojobori T."/>
            <person name="van der Linden C.G."/>
            <person name="van Loo E.N."/>
            <person name="Jellen E.N."/>
            <person name="Maughan P.J."/>
            <person name="Tester M."/>
        </authorList>
    </citation>
    <scope>NUCLEOTIDE SEQUENCE [LARGE SCALE GENOMIC DNA]</scope>
    <source>
        <strain evidence="10">cv. PI 614886</strain>
    </source>
</reference>
<protein>
    <recommendedName>
        <fullName evidence="9">Bidirectional sugar transporter SWEET</fullName>
    </recommendedName>
</protein>
<comment type="subcellular location">
    <subcellularLocation>
        <location evidence="9">Cell membrane</location>
        <topology evidence="9">Multi-pass membrane protein</topology>
    </subcellularLocation>
    <subcellularLocation>
        <location evidence="1">Endomembrane system</location>
        <topology evidence="1">Multi-pass membrane protein</topology>
    </subcellularLocation>
</comment>
<evidence type="ECO:0000313" key="11">
    <source>
        <dbReference type="Proteomes" id="UP000596660"/>
    </source>
</evidence>
<keyword evidence="4 9" id="KW-0762">Sugar transport</keyword>
<dbReference type="GO" id="GO:0012505">
    <property type="term" value="C:endomembrane system"/>
    <property type="evidence" value="ECO:0007669"/>
    <property type="project" value="UniProtKB-SubCell"/>
</dbReference>
<dbReference type="AlphaFoldDB" id="A0A803L578"/>
<keyword evidence="6" id="KW-0677">Repeat</keyword>
<evidence type="ECO:0000256" key="8">
    <source>
        <dbReference type="ARBA" id="ARBA00023136"/>
    </source>
</evidence>
<dbReference type="OMA" id="TFVTIWK"/>
<feature type="transmembrane region" description="Helical" evidence="9">
    <location>
        <begin position="101"/>
        <end position="122"/>
    </location>
</feature>
<feature type="transmembrane region" description="Helical" evidence="9">
    <location>
        <begin position="165"/>
        <end position="186"/>
    </location>
</feature>